<feature type="transmembrane region" description="Helical" evidence="2">
    <location>
        <begin position="345"/>
        <end position="368"/>
    </location>
</feature>
<protein>
    <recommendedName>
        <fullName evidence="6">SEFIR domain-containing protein</fullName>
    </recommendedName>
</protein>
<reference evidence="4" key="3">
    <citation type="submission" date="2023-05" db="EMBL/GenBank/DDBJ databases">
        <authorList>
            <person name="Smith C.H."/>
        </authorList>
    </citation>
    <scope>NUCLEOTIDE SEQUENCE</scope>
    <source>
        <strain evidence="4">CHS0354</strain>
        <tissue evidence="4">Mantle</tissue>
    </source>
</reference>
<feature type="signal peptide" evidence="3">
    <location>
        <begin position="1"/>
        <end position="18"/>
    </location>
</feature>
<dbReference type="EMBL" id="JAEAOA010001004">
    <property type="protein sequence ID" value="KAK3601689.1"/>
    <property type="molecule type" value="Genomic_DNA"/>
</dbReference>
<keyword evidence="5" id="KW-1185">Reference proteome</keyword>
<keyword evidence="2" id="KW-0812">Transmembrane</keyword>
<evidence type="ECO:0000256" key="1">
    <source>
        <dbReference type="SAM" id="MobiDB-lite"/>
    </source>
</evidence>
<reference evidence="4" key="1">
    <citation type="journal article" date="2021" name="Genome Biol. Evol.">
        <title>A High-Quality Reference Genome for a Parasitic Bivalve with Doubly Uniparental Inheritance (Bivalvia: Unionida).</title>
        <authorList>
            <person name="Smith C.H."/>
        </authorList>
    </citation>
    <scope>NUCLEOTIDE SEQUENCE</scope>
    <source>
        <strain evidence="4">CHS0354</strain>
    </source>
</reference>
<evidence type="ECO:0000256" key="3">
    <source>
        <dbReference type="SAM" id="SignalP"/>
    </source>
</evidence>
<name>A0AAE0T0Y4_9BIVA</name>
<gene>
    <name evidence="4" type="ORF">CHS0354_016047</name>
</gene>
<organism evidence="4 5">
    <name type="scientific">Potamilus streckersoni</name>
    <dbReference type="NCBI Taxonomy" id="2493646"/>
    <lineage>
        <taxon>Eukaryota</taxon>
        <taxon>Metazoa</taxon>
        <taxon>Spiralia</taxon>
        <taxon>Lophotrochozoa</taxon>
        <taxon>Mollusca</taxon>
        <taxon>Bivalvia</taxon>
        <taxon>Autobranchia</taxon>
        <taxon>Heteroconchia</taxon>
        <taxon>Palaeoheterodonta</taxon>
        <taxon>Unionida</taxon>
        <taxon>Unionoidea</taxon>
        <taxon>Unionidae</taxon>
        <taxon>Ambleminae</taxon>
        <taxon>Lampsilini</taxon>
        <taxon>Potamilus</taxon>
    </lineage>
</organism>
<keyword evidence="2" id="KW-1133">Transmembrane helix</keyword>
<reference evidence="4" key="2">
    <citation type="journal article" date="2021" name="Genome Biol. Evol.">
        <title>Developing a high-quality reference genome for a parasitic bivalve with doubly uniparental inheritance (Bivalvia: Unionida).</title>
        <authorList>
            <person name="Smith C.H."/>
        </authorList>
    </citation>
    <scope>NUCLEOTIDE SEQUENCE</scope>
    <source>
        <strain evidence="4">CHS0354</strain>
        <tissue evidence="4">Mantle</tissue>
    </source>
</reference>
<proteinExistence type="predicted"/>
<dbReference type="Proteomes" id="UP001195483">
    <property type="component" value="Unassembled WGS sequence"/>
</dbReference>
<keyword evidence="3" id="KW-0732">Signal</keyword>
<keyword evidence="2" id="KW-0472">Membrane</keyword>
<accession>A0AAE0T0Y4</accession>
<feature type="chain" id="PRO_5042071953" description="SEFIR domain-containing protein" evidence="3">
    <location>
        <begin position="19"/>
        <end position="641"/>
    </location>
</feature>
<evidence type="ECO:0008006" key="6">
    <source>
        <dbReference type="Google" id="ProtNLM"/>
    </source>
</evidence>
<evidence type="ECO:0000313" key="4">
    <source>
        <dbReference type="EMBL" id="KAK3601689.1"/>
    </source>
</evidence>
<sequence length="641" mass="74343">MALHYLLLVSLFSSHSLSYDNGLRLWKDCPSMQSTTGSKGSHFEITIQMHKNACKMLLSKSDIEKSYNFPKRINGPKMQLTVNKERANITWNVQYKTWCHRRIFMLDVEYRVKNSERNGAYVSYWCFQYNLSKGEPKQKERVTFYFDCIRTIPDREAYLIDIKLWSLPQNWPFSFRTRRSVQSDCSGISCTTSSKKYLEIGPIKPTTNEQEDPERRQICQCWNNSSISLKQNTDANDKYFSIVVDNPNPYARLITVKVYEKENYTFPVFSQTSRLISPVENVIAFLTPISCENMEGTFTPMLRYDCEGRGPSMNYLCQAQNINGPSIYCPVKKKHVPPTDDIPHFAIVLFVLAVVFAVMIGTLIVYVCKGRKKKPENKHPNNRLSSQSTDETETISLKEVNEVEVHYPDDPNVHSGRKQIMVLYHTDSTTSLVRKDCVNLIKELLTASNIDVLGFDRVSLFKNWVELAERASKDDITEFLIIISRELVSLHKFYMTPSNDSEAICTKLLNNKEYFCCAVLKALRDRYFLPGRASFRIHILSLEYSDNQLCKQYVDTYSSFMIVENYMRNTFTYCCSKYLEDTKSFVFDETVLPSLLKRLNETAKLPENTRRILETVNTETSALKLKIKLSELFQNQTQQLL</sequence>
<evidence type="ECO:0000256" key="2">
    <source>
        <dbReference type="SAM" id="Phobius"/>
    </source>
</evidence>
<comment type="caution">
    <text evidence="4">The sequence shown here is derived from an EMBL/GenBank/DDBJ whole genome shotgun (WGS) entry which is preliminary data.</text>
</comment>
<evidence type="ECO:0000313" key="5">
    <source>
        <dbReference type="Proteomes" id="UP001195483"/>
    </source>
</evidence>
<dbReference type="AlphaFoldDB" id="A0AAE0T0Y4"/>
<feature type="region of interest" description="Disordered" evidence="1">
    <location>
        <begin position="373"/>
        <end position="392"/>
    </location>
</feature>